<reference evidence="2 3" key="1">
    <citation type="submission" date="2020-10" db="EMBL/GenBank/DDBJ databases">
        <title>Phylogeny of dyella-like bacteria.</title>
        <authorList>
            <person name="Fu J."/>
        </authorList>
    </citation>
    <scope>NUCLEOTIDE SEQUENCE [LARGE SCALE GENOMIC DNA]</scope>
    <source>
        <strain evidence="2 3">DKC-1</strain>
    </source>
</reference>
<sequence length="153" mass="16353">MRYARFRPAVLSVTLAAAAPALAAASPSAGGHATVLARIQAFFSAMSRYDQAGMRAQVLPAGMATLMRDGKPDQLSLGDFIGHVKPGKAQIEERIHDPLVQVDDNIAVVWAPYVFLLDGKPHHCGTDVFNLARVDGRWLITGVADNSRSCAAK</sequence>
<evidence type="ECO:0008006" key="4">
    <source>
        <dbReference type="Google" id="ProtNLM"/>
    </source>
</evidence>
<dbReference type="EMBL" id="JADIKL010000001">
    <property type="protein sequence ID" value="MFK2929648.1"/>
    <property type="molecule type" value="Genomic_DNA"/>
</dbReference>
<keyword evidence="3" id="KW-1185">Reference proteome</keyword>
<name>A0ABW8KBZ2_9GAMM</name>
<evidence type="ECO:0000313" key="3">
    <source>
        <dbReference type="Proteomes" id="UP001620397"/>
    </source>
</evidence>
<dbReference type="SUPFAM" id="SSF54427">
    <property type="entry name" value="NTF2-like"/>
    <property type="match status" value="1"/>
</dbReference>
<dbReference type="RefSeq" id="WP_404536012.1">
    <property type="nucleotide sequence ID" value="NZ_JADIKL010000001.1"/>
</dbReference>
<feature type="chain" id="PRO_5046992656" description="Lumazine-binding" evidence="1">
    <location>
        <begin position="24"/>
        <end position="153"/>
    </location>
</feature>
<accession>A0ABW8KBZ2</accession>
<dbReference type="Gene3D" id="3.10.450.50">
    <property type="match status" value="1"/>
</dbReference>
<evidence type="ECO:0000313" key="2">
    <source>
        <dbReference type="EMBL" id="MFK2929648.1"/>
    </source>
</evidence>
<feature type="signal peptide" evidence="1">
    <location>
        <begin position="1"/>
        <end position="23"/>
    </location>
</feature>
<dbReference type="InterPro" id="IPR039437">
    <property type="entry name" value="FrzH/put_lumazine-bd"/>
</dbReference>
<comment type="caution">
    <text evidence="2">The sequence shown here is derived from an EMBL/GenBank/DDBJ whole genome shotgun (WGS) entry which is preliminary data.</text>
</comment>
<dbReference type="Proteomes" id="UP001620397">
    <property type="component" value="Unassembled WGS sequence"/>
</dbReference>
<keyword evidence="1" id="KW-0732">Signal</keyword>
<gene>
    <name evidence="2" type="ORF">ISP14_02475</name>
</gene>
<proteinExistence type="predicted"/>
<dbReference type="InterPro" id="IPR032710">
    <property type="entry name" value="NTF2-like_dom_sf"/>
</dbReference>
<evidence type="ECO:0000256" key="1">
    <source>
        <dbReference type="SAM" id="SignalP"/>
    </source>
</evidence>
<protein>
    <recommendedName>
        <fullName evidence="4">Lumazine-binding</fullName>
    </recommendedName>
</protein>
<organism evidence="2 3">
    <name type="scientific">Dyella agri</name>
    <dbReference type="NCBI Taxonomy" id="1926869"/>
    <lineage>
        <taxon>Bacteria</taxon>
        <taxon>Pseudomonadati</taxon>
        <taxon>Pseudomonadota</taxon>
        <taxon>Gammaproteobacteria</taxon>
        <taxon>Lysobacterales</taxon>
        <taxon>Rhodanobacteraceae</taxon>
        <taxon>Dyella</taxon>
    </lineage>
</organism>
<dbReference type="Pfam" id="PF12893">
    <property type="entry name" value="Lumazine_bd_2"/>
    <property type="match status" value="1"/>
</dbReference>